<dbReference type="AlphaFoldDB" id="A0A0E9XIX4"/>
<protein>
    <submittedName>
        <fullName evidence="1">Uncharacterized protein</fullName>
    </submittedName>
</protein>
<reference evidence="1" key="1">
    <citation type="submission" date="2014-11" db="EMBL/GenBank/DDBJ databases">
        <authorList>
            <person name="Amaro Gonzalez C."/>
        </authorList>
    </citation>
    <scope>NUCLEOTIDE SEQUENCE</scope>
</reference>
<name>A0A0E9XIX4_ANGAN</name>
<sequence length="60" mass="7112">MSAAHEVHSNVIKTATQLGKFRRERSSSWKHRLQKSVPSALSQIYREVRWVYTYYKTSQV</sequence>
<organism evidence="1">
    <name type="scientific">Anguilla anguilla</name>
    <name type="common">European freshwater eel</name>
    <name type="synonym">Muraena anguilla</name>
    <dbReference type="NCBI Taxonomy" id="7936"/>
    <lineage>
        <taxon>Eukaryota</taxon>
        <taxon>Metazoa</taxon>
        <taxon>Chordata</taxon>
        <taxon>Craniata</taxon>
        <taxon>Vertebrata</taxon>
        <taxon>Euteleostomi</taxon>
        <taxon>Actinopterygii</taxon>
        <taxon>Neopterygii</taxon>
        <taxon>Teleostei</taxon>
        <taxon>Anguilliformes</taxon>
        <taxon>Anguillidae</taxon>
        <taxon>Anguilla</taxon>
    </lineage>
</organism>
<accession>A0A0E9XIX4</accession>
<reference evidence="1" key="2">
    <citation type="journal article" date="2015" name="Fish Shellfish Immunol.">
        <title>Early steps in the European eel (Anguilla anguilla)-Vibrio vulnificus interaction in the gills: Role of the RtxA13 toxin.</title>
        <authorList>
            <person name="Callol A."/>
            <person name="Pajuelo D."/>
            <person name="Ebbesson L."/>
            <person name="Teles M."/>
            <person name="MacKenzie S."/>
            <person name="Amaro C."/>
        </authorList>
    </citation>
    <scope>NUCLEOTIDE SEQUENCE</scope>
</reference>
<evidence type="ECO:0000313" key="1">
    <source>
        <dbReference type="EMBL" id="JAI01761.1"/>
    </source>
</evidence>
<proteinExistence type="predicted"/>
<dbReference type="EMBL" id="GBXM01006817">
    <property type="protein sequence ID" value="JAI01761.1"/>
    <property type="molecule type" value="Transcribed_RNA"/>
</dbReference>